<dbReference type="PANTHER" id="PTHR34979:SF1">
    <property type="entry name" value="INNER MEMBRANE PROTEIN YGAZ"/>
    <property type="match status" value="1"/>
</dbReference>
<name>A0A849IF67_9HYPH</name>
<dbReference type="PANTHER" id="PTHR34979">
    <property type="entry name" value="INNER MEMBRANE PROTEIN YGAZ"/>
    <property type="match status" value="1"/>
</dbReference>
<keyword evidence="3" id="KW-0813">Transport</keyword>
<comment type="caution">
    <text evidence="9">The sequence shown here is derived from an EMBL/GenBank/DDBJ whole genome shotgun (WGS) entry which is preliminary data.</text>
</comment>
<dbReference type="AlphaFoldDB" id="A0A849IF67"/>
<keyword evidence="6 8" id="KW-1133">Transmembrane helix</keyword>
<dbReference type="InterPro" id="IPR011606">
    <property type="entry name" value="Brnchd-chn_aa_trnsp_permease"/>
</dbReference>
<dbReference type="Proteomes" id="UP000564885">
    <property type="component" value="Unassembled WGS sequence"/>
</dbReference>
<feature type="transmembrane region" description="Helical" evidence="8">
    <location>
        <begin position="153"/>
        <end position="173"/>
    </location>
</feature>
<keyword evidence="4" id="KW-1003">Cell membrane</keyword>
<gene>
    <name evidence="9" type="ORF">HJG44_19795</name>
</gene>
<proteinExistence type="inferred from homology"/>
<keyword evidence="7 8" id="KW-0472">Membrane</keyword>
<evidence type="ECO:0000313" key="10">
    <source>
        <dbReference type="Proteomes" id="UP000564885"/>
    </source>
</evidence>
<comment type="subcellular location">
    <subcellularLocation>
        <location evidence="1">Cell membrane</location>
        <topology evidence="1">Multi-pass membrane protein</topology>
    </subcellularLocation>
</comment>
<evidence type="ECO:0000256" key="2">
    <source>
        <dbReference type="ARBA" id="ARBA00010735"/>
    </source>
</evidence>
<evidence type="ECO:0000256" key="4">
    <source>
        <dbReference type="ARBA" id="ARBA00022475"/>
    </source>
</evidence>
<evidence type="ECO:0000256" key="7">
    <source>
        <dbReference type="ARBA" id="ARBA00023136"/>
    </source>
</evidence>
<evidence type="ECO:0000256" key="8">
    <source>
        <dbReference type="SAM" id="Phobius"/>
    </source>
</evidence>
<protein>
    <submittedName>
        <fullName evidence="9">Branched-chain amino acid ABC transporter permease</fullName>
    </submittedName>
</protein>
<evidence type="ECO:0000256" key="3">
    <source>
        <dbReference type="ARBA" id="ARBA00022448"/>
    </source>
</evidence>
<evidence type="ECO:0000256" key="1">
    <source>
        <dbReference type="ARBA" id="ARBA00004651"/>
    </source>
</evidence>
<dbReference type="GO" id="GO:0005886">
    <property type="term" value="C:plasma membrane"/>
    <property type="evidence" value="ECO:0007669"/>
    <property type="project" value="UniProtKB-SubCell"/>
</dbReference>
<evidence type="ECO:0000313" key="9">
    <source>
        <dbReference type="EMBL" id="NNM74607.1"/>
    </source>
</evidence>
<accession>A0A849IF67</accession>
<organism evidence="9 10">
    <name type="scientific">Enterovirga aerilata</name>
    <dbReference type="NCBI Taxonomy" id="2730920"/>
    <lineage>
        <taxon>Bacteria</taxon>
        <taxon>Pseudomonadati</taxon>
        <taxon>Pseudomonadota</taxon>
        <taxon>Alphaproteobacteria</taxon>
        <taxon>Hyphomicrobiales</taxon>
        <taxon>Methylobacteriaceae</taxon>
        <taxon>Enterovirga</taxon>
    </lineage>
</organism>
<dbReference type="EMBL" id="JABEPP010000006">
    <property type="protein sequence ID" value="NNM74607.1"/>
    <property type="molecule type" value="Genomic_DNA"/>
</dbReference>
<evidence type="ECO:0000256" key="6">
    <source>
        <dbReference type="ARBA" id="ARBA00022989"/>
    </source>
</evidence>
<keyword evidence="5 8" id="KW-0812">Transmembrane</keyword>
<evidence type="ECO:0000256" key="5">
    <source>
        <dbReference type="ARBA" id="ARBA00022692"/>
    </source>
</evidence>
<dbReference type="GO" id="GO:1903785">
    <property type="term" value="P:L-valine transmembrane transport"/>
    <property type="evidence" value="ECO:0007669"/>
    <property type="project" value="TreeGrafter"/>
</dbReference>
<dbReference type="Pfam" id="PF03591">
    <property type="entry name" value="AzlC"/>
    <property type="match status" value="1"/>
</dbReference>
<keyword evidence="10" id="KW-1185">Reference proteome</keyword>
<feature type="transmembrane region" description="Helical" evidence="8">
    <location>
        <begin position="52"/>
        <end position="69"/>
    </location>
</feature>
<reference evidence="9 10" key="1">
    <citation type="submission" date="2020-04" db="EMBL/GenBank/DDBJ databases">
        <title>Enterovirga sp. isolate from soil.</title>
        <authorList>
            <person name="Chea S."/>
            <person name="Kim D.-U."/>
        </authorList>
    </citation>
    <scope>NUCLEOTIDE SEQUENCE [LARGE SCALE GENOMIC DNA]</scope>
    <source>
        <strain evidence="9 10">DB1703</strain>
    </source>
</reference>
<sequence length="218" mass="22738">MLVPVLPGLVVYSLAFGAASANRGLTLAEATAMSAIVYAGAAQMVSLELWQSTWTAASLLTVALVTATVNARFALMGASIQPWLRGGPPVRSALGLFFLVDASWILATRYREEGGRDLGVLFGSGMLSWVVWVSGTIPGYLAGSLVAEPRRFALDLVMPVFFAAMAVPLWRGLRASALPWAVAGLVGLAVQALVPGYLFIVAGALAGAFTGALVRDRG</sequence>
<feature type="transmembrane region" description="Helical" evidence="8">
    <location>
        <begin position="119"/>
        <end position="141"/>
    </location>
</feature>
<comment type="similarity">
    <text evidence="2">Belongs to the AzlC family.</text>
</comment>